<proteinExistence type="predicted"/>
<reference evidence="1" key="1">
    <citation type="submission" date="2021-06" db="EMBL/GenBank/DDBJ databases">
        <authorList>
            <person name="Kallberg Y."/>
            <person name="Tangrot J."/>
            <person name="Rosling A."/>
        </authorList>
    </citation>
    <scope>NUCLEOTIDE SEQUENCE</scope>
    <source>
        <strain evidence="1">MA453B</strain>
    </source>
</reference>
<protein>
    <submittedName>
        <fullName evidence="1">27512_t:CDS:1</fullName>
    </submittedName>
</protein>
<organism evidence="1 2">
    <name type="scientific">Dentiscutata erythropus</name>
    <dbReference type="NCBI Taxonomy" id="1348616"/>
    <lineage>
        <taxon>Eukaryota</taxon>
        <taxon>Fungi</taxon>
        <taxon>Fungi incertae sedis</taxon>
        <taxon>Mucoromycota</taxon>
        <taxon>Glomeromycotina</taxon>
        <taxon>Glomeromycetes</taxon>
        <taxon>Diversisporales</taxon>
        <taxon>Gigasporaceae</taxon>
        <taxon>Dentiscutata</taxon>
    </lineage>
</organism>
<dbReference type="OrthoDB" id="2447222at2759"/>
<sequence>MLTKKVSKTTLTDKQRLEVIKHRNENPNKTHDDTIKWIKNIYNLDIYHTTIGRLLKRKNDIKEGSSSKRIKPVQHKELNYVLEDTLANHNAMNTAIPRLKILLAQYNLQDIYNMDKTALFYHLEPDITLATTSLKELEINEGIGVNTENLFTTTNELSDLELQITKE</sequence>
<evidence type="ECO:0000313" key="1">
    <source>
        <dbReference type="EMBL" id="CAG8784565.1"/>
    </source>
</evidence>
<feature type="non-terminal residue" evidence="1">
    <location>
        <position position="167"/>
    </location>
</feature>
<gene>
    <name evidence="1" type="ORF">DERYTH_LOCUS20129</name>
</gene>
<comment type="caution">
    <text evidence="1">The sequence shown here is derived from an EMBL/GenBank/DDBJ whole genome shotgun (WGS) entry which is preliminary data.</text>
</comment>
<dbReference type="EMBL" id="CAJVPY010023157">
    <property type="protein sequence ID" value="CAG8784565.1"/>
    <property type="molecule type" value="Genomic_DNA"/>
</dbReference>
<name>A0A9N9JIZ8_9GLOM</name>
<dbReference type="Proteomes" id="UP000789405">
    <property type="component" value="Unassembled WGS sequence"/>
</dbReference>
<dbReference type="Gene3D" id="1.10.10.60">
    <property type="entry name" value="Homeodomain-like"/>
    <property type="match status" value="1"/>
</dbReference>
<evidence type="ECO:0000313" key="2">
    <source>
        <dbReference type="Proteomes" id="UP000789405"/>
    </source>
</evidence>
<dbReference type="AlphaFoldDB" id="A0A9N9JIZ8"/>
<accession>A0A9N9JIZ8</accession>
<keyword evidence="2" id="KW-1185">Reference proteome</keyword>